<dbReference type="GO" id="GO:0009245">
    <property type="term" value="P:lipid A biosynthetic process"/>
    <property type="evidence" value="ECO:0007669"/>
    <property type="project" value="InterPro"/>
</dbReference>
<proteinExistence type="predicted"/>
<dbReference type="GO" id="GO:0016020">
    <property type="term" value="C:membrane"/>
    <property type="evidence" value="ECO:0007669"/>
    <property type="project" value="GOC"/>
</dbReference>
<organism evidence="1 2">
    <name type="scientific">Dyadobacter frigoris</name>
    <dbReference type="NCBI Taxonomy" id="2576211"/>
    <lineage>
        <taxon>Bacteria</taxon>
        <taxon>Pseudomonadati</taxon>
        <taxon>Bacteroidota</taxon>
        <taxon>Cytophagia</taxon>
        <taxon>Cytophagales</taxon>
        <taxon>Spirosomataceae</taxon>
        <taxon>Dyadobacter</taxon>
    </lineage>
</organism>
<dbReference type="InterPro" id="IPR020568">
    <property type="entry name" value="Ribosomal_Su5_D2-typ_SF"/>
</dbReference>
<dbReference type="Pfam" id="PF03331">
    <property type="entry name" value="LpxC"/>
    <property type="match status" value="1"/>
</dbReference>
<accession>A0A4U6D7M3</accession>
<reference evidence="1 2" key="1">
    <citation type="submission" date="2019-05" db="EMBL/GenBank/DDBJ databases">
        <title>Dyadobacter AR-3-8 sp. nov., isolated from arctic soil.</title>
        <authorList>
            <person name="Chaudhary D.K."/>
        </authorList>
    </citation>
    <scope>NUCLEOTIDE SEQUENCE [LARGE SCALE GENOMIC DNA]</scope>
    <source>
        <strain evidence="1 2">AR-3-8</strain>
    </source>
</reference>
<dbReference type="EMBL" id="SZVO01000002">
    <property type="protein sequence ID" value="TKT93402.1"/>
    <property type="molecule type" value="Genomic_DNA"/>
</dbReference>
<dbReference type="RefSeq" id="WP_137339078.1">
    <property type="nucleotide sequence ID" value="NZ_BSQH01000011.1"/>
</dbReference>
<dbReference type="InterPro" id="IPR015870">
    <property type="entry name" value="UDP-acyl_N-AcGlcN_deAcase_N"/>
</dbReference>
<evidence type="ECO:0008006" key="3">
    <source>
        <dbReference type="Google" id="ProtNLM"/>
    </source>
</evidence>
<dbReference type="OrthoDB" id="9802746at2"/>
<protein>
    <recommendedName>
        <fullName evidence="3">UDP-3-O-[3-hydroxymyristoyl] N-acetylglucosamine deacetylase</fullName>
    </recommendedName>
</protein>
<dbReference type="SUPFAM" id="SSF54211">
    <property type="entry name" value="Ribosomal protein S5 domain 2-like"/>
    <property type="match status" value="1"/>
</dbReference>
<evidence type="ECO:0000313" key="2">
    <source>
        <dbReference type="Proteomes" id="UP000304900"/>
    </source>
</evidence>
<keyword evidence="2" id="KW-1185">Reference proteome</keyword>
<comment type="caution">
    <text evidence="1">The sequence shown here is derived from an EMBL/GenBank/DDBJ whole genome shotgun (WGS) entry which is preliminary data.</text>
</comment>
<name>A0A4U6D7M3_9BACT</name>
<dbReference type="GO" id="GO:0103117">
    <property type="term" value="F:UDP-3-O-acyl-N-acetylglucosamine deacetylase activity"/>
    <property type="evidence" value="ECO:0007669"/>
    <property type="project" value="InterPro"/>
</dbReference>
<dbReference type="AlphaFoldDB" id="A0A4U6D7M3"/>
<dbReference type="Gene3D" id="3.30.230.20">
    <property type="entry name" value="lpxc deacetylase, domain 1"/>
    <property type="match status" value="1"/>
</dbReference>
<evidence type="ECO:0000313" key="1">
    <source>
        <dbReference type="EMBL" id="TKT93402.1"/>
    </source>
</evidence>
<gene>
    <name evidence="1" type="ORF">FDK13_06005</name>
</gene>
<dbReference type="Proteomes" id="UP000304900">
    <property type="component" value="Unassembled WGS sequence"/>
</dbReference>
<dbReference type="InterPro" id="IPR004463">
    <property type="entry name" value="UDP-acyl_GlcNac_deAcase"/>
</dbReference>
<sequence>MNWTILPANGTMFMIIITYQQTINSPIMISGVGLHSGKKTFFCFIAAPLNYGIKFRKTDSAGQPVIANLAASIKQLY</sequence>